<dbReference type="GO" id="GO:0005737">
    <property type="term" value="C:cytoplasm"/>
    <property type="evidence" value="ECO:0007669"/>
    <property type="project" value="UniProtKB-SubCell"/>
</dbReference>
<evidence type="ECO:0000256" key="1">
    <source>
        <dbReference type="ARBA" id="ARBA00004496"/>
    </source>
</evidence>
<accession>A0A427XCT9</accession>
<keyword evidence="2" id="KW-0963">Cytoplasm</keyword>
<dbReference type="SUPFAM" id="SSF48371">
    <property type="entry name" value="ARM repeat"/>
    <property type="match status" value="2"/>
</dbReference>
<dbReference type="InterPro" id="IPR011989">
    <property type="entry name" value="ARM-like"/>
</dbReference>
<evidence type="ECO:0000313" key="4">
    <source>
        <dbReference type="EMBL" id="RSH76627.1"/>
    </source>
</evidence>
<dbReference type="Gene3D" id="1.25.10.10">
    <property type="entry name" value="Leucine-rich Repeat Variant"/>
    <property type="match status" value="1"/>
</dbReference>
<dbReference type="PANTHER" id="PTHR45994:SF1">
    <property type="entry name" value="FI21225P1"/>
    <property type="match status" value="1"/>
</dbReference>
<feature type="region of interest" description="Disordered" evidence="3">
    <location>
        <begin position="191"/>
        <end position="210"/>
    </location>
</feature>
<evidence type="ECO:0000256" key="3">
    <source>
        <dbReference type="SAM" id="MobiDB-lite"/>
    </source>
</evidence>
<reference evidence="4 5" key="1">
    <citation type="submission" date="2018-11" db="EMBL/GenBank/DDBJ databases">
        <title>Genome sequence of Apiotrichum porosum DSM 27194.</title>
        <authorList>
            <person name="Aliyu H."/>
            <person name="Gorte O."/>
            <person name="Ochsenreither K."/>
        </authorList>
    </citation>
    <scope>NUCLEOTIDE SEQUENCE [LARGE SCALE GENOMIC DNA]</scope>
    <source>
        <strain evidence="4 5">DSM 27194</strain>
    </source>
</reference>
<evidence type="ECO:0000256" key="2">
    <source>
        <dbReference type="ARBA" id="ARBA00022490"/>
    </source>
</evidence>
<dbReference type="AlphaFoldDB" id="A0A427XCT9"/>
<dbReference type="PANTHER" id="PTHR45994">
    <property type="entry name" value="FI21225P1"/>
    <property type="match status" value="1"/>
</dbReference>
<comment type="subcellular location">
    <subcellularLocation>
        <location evidence="1">Cytoplasm</location>
    </subcellularLocation>
</comment>
<dbReference type="EMBL" id="RSCE01000023">
    <property type="protein sequence ID" value="RSH76627.1"/>
    <property type="molecule type" value="Genomic_DNA"/>
</dbReference>
<keyword evidence="5" id="KW-1185">Reference proteome</keyword>
<sequence>MSQVDLKALLKQLSSPDADATTIVTPQRVLVCSSERQQDCRCRVAGWHPDEVALRIKHIFDPLVADALSTDSADPVSLVPATSLLAVVAQTAPKAVVAILTQHLGLDDNDDKESTVDPLSLLLELAELPSSLQPAFAGLLSSLAGTKAGRDLVRNRALEWLSAAAEAETKQVQGDTKVLCAVTLSKLGREDPVVGEKPEERAVKDEEAEENESRFARTLAAHIAASSASSRSDGILPSLEGLRPPRTVACAQAAGGSLPVTPRASMSSLDQLATAPVDTALCYGVVTILSNLTQRKAVLSEQDQQMARLRRMAISGKGAADGGDDPRESDNAAKARTDLVVAAGVLGALRGLVRAESTRVRAGLGALCRDIVEDKAQRVPFIRDGGVKILTIILRDMKDAEDKIAPAQGLAKLVITTPPQLLFPAPYQTNALNALHPLYLLLVHPNSSLLQKFESLMALTNLASIDPQFGSRIVAANMTPPESNEFRGADRSTTVPVVSKVEELLLDDNTLVRRAATELVCNLVTSEAGFSYFSGDQAGSPDPDPRAASRLGVLLLLTDVDDLATRLAASGALAVLTESVVACKLLLSGAGISSTSKRNAWERLGDLFEPGGAVPEIGEDGERLETVSSSPPDAGLAHRAAVIIENLARFCNAEDEEQLKKGQAALEGKIEAAVKAFIPTKDRPADPRVDVAGVVKALLEARKTLAGE</sequence>
<dbReference type="GO" id="GO:0051879">
    <property type="term" value="F:Hsp90 protein binding"/>
    <property type="evidence" value="ECO:0007669"/>
    <property type="project" value="TreeGrafter"/>
</dbReference>
<dbReference type="Proteomes" id="UP000279236">
    <property type="component" value="Unassembled WGS sequence"/>
</dbReference>
<dbReference type="GeneID" id="39590055"/>
<protein>
    <submittedName>
        <fullName evidence="4">Uncharacterized protein</fullName>
    </submittedName>
</protein>
<proteinExistence type="predicted"/>
<dbReference type="RefSeq" id="XP_028471774.1">
    <property type="nucleotide sequence ID" value="XM_028621035.1"/>
</dbReference>
<gene>
    <name evidence="4" type="ORF">EHS24_005512</name>
</gene>
<name>A0A427XCT9_9TREE</name>
<organism evidence="4 5">
    <name type="scientific">Apiotrichum porosum</name>
    <dbReference type="NCBI Taxonomy" id="105984"/>
    <lineage>
        <taxon>Eukaryota</taxon>
        <taxon>Fungi</taxon>
        <taxon>Dikarya</taxon>
        <taxon>Basidiomycota</taxon>
        <taxon>Agaricomycotina</taxon>
        <taxon>Tremellomycetes</taxon>
        <taxon>Trichosporonales</taxon>
        <taxon>Trichosporonaceae</taxon>
        <taxon>Apiotrichum</taxon>
    </lineage>
</organism>
<dbReference type="InterPro" id="IPR016024">
    <property type="entry name" value="ARM-type_fold"/>
</dbReference>
<comment type="caution">
    <text evidence="4">The sequence shown here is derived from an EMBL/GenBank/DDBJ whole genome shotgun (WGS) entry which is preliminary data.</text>
</comment>
<dbReference type="STRING" id="105984.A0A427XCT9"/>
<dbReference type="OrthoDB" id="199930at2759"/>
<evidence type="ECO:0000313" key="5">
    <source>
        <dbReference type="Proteomes" id="UP000279236"/>
    </source>
</evidence>